<sequence>AVVPRRHAEAFFSRYQSLASLEAAFAACGTSAAIEAEALSHGCLAERYLRCHLRRLRVPVARFLPVAALARESSAVDCSSVAHAICPSPGQTGCSHFIRDYCDGTLASSVAVRRWAESFQAGGTSFARGMGSSRDHEGSNLPTSLRDFRVVITSLRLRWGWRWQMVWRRQVHIYPTWPWPDEAGRIVPMRTASRHPTRACSKAQRRQAARQPCDMGDEAVLSDCCDASLSIYLRLLLTMTSPGEAIFVKKPVDSVTLPGTEGVFTVTNNHSLIVSQLKAGVIQVRDGSEIKDYFISDGFLFFNHPTDASGCCTAEISAVELVPTSALDKDRASQVLSELLAAPKDTEWDRTRAQLGAALVNQVIKAAE</sequence>
<evidence type="ECO:0000256" key="2">
    <source>
        <dbReference type="ARBA" id="ARBA00005712"/>
    </source>
</evidence>
<evidence type="ECO:0000256" key="5">
    <source>
        <dbReference type="ARBA" id="ARBA00022792"/>
    </source>
</evidence>
<comment type="subcellular location">
    <subcellularLocation>
        <location evidence="1">Mitochondrion inner membrane</location>
    </subcellularLocation>
</comment>
<gene>
    <name evidence="11" type="ORF">PGLA2088_LOCUS19022</name>
</gene>
<keyword evidence="6" id="KW-0809">Transit peptide</keyword>
<accession>A0A813JCQ5</accession>
<dbReference type="PANTHER" id="PTHR13822">
    <property type="entry name" value="ATP SYNTHASE DELTA/EPSILON CHAIN"/>
    <property type="match status" value="1"/>
</dbReference>
<evidence type="ECO:0000313" key="11">
    <source>
        <dbReference type="EMBL" id="CAE8674619.1"/>
    </source>
</evidence>
<feature type="non-terminal residue" evidence="11">
    <location>
        <position position="368"/>
    </location>
</feature>
<evidence type="ECO:0000313" key="12">
    <source>
        <dbReference type="Proteomes" id="UP000626109"/>
    </source>
</evidence>
<dbReference type="GO" id="GO:0005743">
    <property type="term" value="C:mitochondrial inner membrane"/>
    <property type="evidence" value="ECO:0007669"/>
    <property type="project" value="UniProtKB-SubCell"/>
</dbReference>
<dbReference type="InterPro" id="IPR020546">
    <property type="entry name" value="ATP_synth_F1_dsu/esu_N"/>
</dbReference>
<keyword evidence="5" id="KW-0999">Mitochondrion inner membrane</keyword>
<dbReference type="Proteomes" id="UP000626109">
    <property type="component" value="Unassembled WGS sequence"/>
</dbReference>
<name>A0A813JCQ5_POLGL</name>
<dbReference type="GO" id="GO:0046933">
    <property type="term" value="F:proton-transporting ATP synthase activity, rotational mechanism"/>
    <property type="evidence" value="ECO:0007669"/>
    <property type="project" value="InterPro"/>
</dbReference>
<reference evidence="11" key="1">
    <citation type="submission" date="2021-02" db="EMBL/GenBank/DDBJ databases">
        <authorList>
            <person name="Dougan E. K."/>
            <person name="Rhodes N."/>
            <person name="Thang M."/>
            <person name="Chan C."/>
        </authorList>
    </citation>
    <scope>NUCLEOTIDE SEQUENCE</scope>
</reference>
<dbReference type="SUPFAM" id="SSF51344">
    <property type="entry name" value="Epsilon subunit of F1F0-ATP synthase N-terminal domain"/>
    <property type="match status" value="1"/>
</dbReference>
<dbReference type="PANTHER" id="PTHR13822:SF7">
    <property type="entry name" value="ATP SYNTHASE SUBUNIT DELTA, MITOCHONDRIAL"/>
    <property type="match status" value="1"/>
</dbReference>
<evidence type="ECO:0000259" key="10">
    <source>
        <dbReference type="Pfam" id="PF02823"/>
    </source>
</evidence>
<keyword evidence="4" id="KW-0375">Hydrogen ion transport</keyword>
<evidence type="ECO:0000256" key="9">
    <source>
        <dbReference type="ARBA" id="ARBA00023136"/>
    </source>
</evidence>
<evidence type="ECO:0000256" key="3">
    <source>
        <dbReference type="ARBA" id="ARBA00022448"/>
    </source>
</evidence>
<feature type="domain" description="ATP synthase F1 complex delta/epsilon subunit N-terminal" evidence="10">
    <location>
        <begin position="237"/>
        <end position="303"/>
    </location>
</feature>
<proteinExistence type="inferred from homology"/>
<dbReference type="Gene3D" id="2.60.15.10">
    <property type="entry name" value="F0F1 ATP synthase delta/epsilon subunit, N-terminal"/>
    <property type="match status" value="1"/>
</dbReference>
<dbReference type="Pfam" id="PF02823">
    <property type="entry name" value="ATP-synt_DE_N"/>
    <property type="match status" value="1"/>
</dbReference>
<dbReference type="InterPro" id="IPR036771">
    <property type="entry name" value="ATPsynth_dsu/esu_N"/>
</dbReference>
<evidence type="ECO:0000256" key="7">
    <source>
        <dbReference type="ARBA" id="ARBA00023065"/>
    </source>
</evidence>
<comment type="caution">
    <text evidence="11">The sequence shown here is derived from an EMBL/GenBank/DDBJ whole genome shotgun (WGS) entry which is preliminary data.</text>
</comment>
<keyword evidence="9" id="KW-0472">Membrane</keyword>
<comment type="similarity">
    <text evidence="2">Belongs to the ATPase epsilon chain family.</text>
</comment>
<keyword evidence="3" id="KW-0813">Transport</keyword>
<organism evidence="11 12">
    <name type="scientific">Polarella glacialis</name>
    <name type="common">Dinoflagellate</name>
    <dbReference type="NCBI Taxonomy" id="89957"/>
    <lineage>
        <taxon>Eukaryota</taxon>
        <taxon>Sar</taxon>
        <taxon>Alveolata</taxon>
        <taxon>Dinophyceae</taxon>
        <taxon>Suessiales</taxon>
        <taxon>Suessiaceae</taxon>
        <taxon>Polarella</taxon>
    </lineage>
</organism>
<dbReference type="HAMAP" id="MF_00530">
    <property type="entry name" value="ATP_synth_epsil_bac"/>
    <property type="match status" value="1"/>
</dbReference>
<evidence type="ECO:0000256" key="8">
    <source>
        <dbReference type="ARBA" id="ARBA00023128"/>
    </source>
</evidence>
<dbReference type="InterPro" id="IPR001469">
    <property type="entry name" value="ATP_synth_F1_dsu/esu"/>
</dbReference>
<evidence type="ECO:0000256" key="1">
    <source>
        <dbReference type="ARBA" id="ARBA00004273"/>
    </source>
</evidence>
<keyword evidence="8" id="KW-0496">Mitochondrion</keyword>
<keyword evidence="7" id="KW-0406">Ion transport</keyword>
<protein>
    <recommendedName>
        <fullName evidence="10">ATP synthase F1 complex delta/epsilon subunit N-terminal domain-containing protein</fullName>
    </recommendedName>
</protein>
<dbReference type="GO" id="GO:0045259">
    <property type="term" value="C:proton-transporting ATP synthase complex"/>
    <property type="evidence" value="ECO:0007669"/>
    <property type="project" value="InterPro"/>
</dbReference>
<evidence type="ECO:0000256" key="4">
    <source>
        <dbReference type="ARBA" id="ARBA00022781"/>
    </source>
</evidence>
<evidence type="ECO:0000256" key="6">
    <source>
        <dbReference type="ARBA" id="ARBA00022946"/>
    </source>
</evidence>
<dbReference type="AlphaFoldDB" id="A0A813JCQ5"/>
<dbReference type="EMBL" id="CAJNNW010024862">
    <property type="protein sequence ID" value="CAE8674619.1"/>
    <property type="molecule type" value="Genomic_DNA"/>
</dbReference>